<accession>A0A401QUI9</accession>
<comment type="caution">
    <text evidence="1">The sequence shown here is derived from an EMBL/GenBank/DDBJ whole genome shotgun (WGS) entry which is preliminary data.</text>
</comment>
<dbReference type="AlphaFoldDB" id="A0A401QUI9"/>
<dbReference type="RefSeq" id="WP_016578266.1">
    <property type="nucleotide sequence ID" value="NZ_BHXC01000006.1"/>
</dbReference>
<proteinExistence type="predicted"/>
<name>A0A401QUI9_STRNR</name>
<dbReference type="EMBL" id="BHXC01000006">
    <property type="protein sequence ID" value="GCB88988.1"/>
    <property type="molecule type" value="Genomic_DNA"/>
</dbReference>
<dbReference type="Proteomes" id="UP000288351">
    <property type="component" value="Unassembled WGS sequence"/>
</dbReference>
<evidence type="ECO:0000313" key="1">
    <source>
        <dbReference type="EMBL" id="GCB88988.1"/>
    </source>
</evidence>
<gene>
    <name evidence="1" type="ORF">SALB_01661</name>
</gene>
<sequence>MTDPHQQLREALDALDVAFAPRAHLPISVGGCTHCYGEEDLAALAGPVHRIPDDLIPYVAHEVPSHWDDFPGLYRRVTPRIVRLLVADQLLSDAVASQFIAAGWRTWPAPERTALENVWQAWWRSLLHSHPSTGDVTRVLETLGALTGTLTPWLTAWARTRTQAADRHLGDALDWWLIEDELADLRFGFHNEVHATPELLPWLLSLEDGRIGAAHLREIERISHG</sequence>
<reference evidence="1 2" key="1">
    <citation type="journal article" date="2019" name="Microbiol. Resour. Announc.">
        <title>Draft Genome Sequence of the Most Traditional epsilon-Poly-l-Lysine Producer, Streptomyces albulus NBRC14147.</title>
        <authorList>
            <person name="Yamanaka K."/>
            <person name="Hamano Y."/>
        </authorList>
    </citation>
    <scope>NUCLEOTIDE SEQUENCE [LARGE SCALE GENOMIC DNA]</scope>
    <source>
        <strain evidence="1 2">NBRC 14147</strain>
    </source>
</reference>
<organism evidence="1 2">
    <name type="scientific">Streptomyces noursei</name>
    <name type="common">Streptomyces albulus</name>
    <dbReference type="NCBI Taxonomy" id="1971"/>
    <lineage>
        <taxon>Bacteria</taxon>
        <taxon>Bacillati</taxon>
        <taxon>Actinomycetota</taxon>
        <taxon>Actinomycetes</taxon>
        <taxon>Kitasatosporales</taxon>
        <taxon>Streptomycetaceae</taxon>
        <taxon>Streptomyces</taxon>
    </lineage>
</organism>
<evidence type="ECO:0000313" key="2">
    <source>
        <dbReference type="Proteomes" id="UP000288351"/>
    </source>
</evidence>
<protein>
    <submittedName>
        <fullName evidence="1">Uncharacterized protein</fullName>
    </submittedName>
</protein>